<dbReference type="AlphaFoldDB" id="A0A7C4GHT2"/>
<feature type="chain" id="PRO_5027648088" evidence="1">
    <location>
        <begin position="24"/>
        <end position="62"/>
    </location>
</feature>
<dbReference type="InterPro" id="IPR036249">
    <property type="entry name" value="Thioredoxin-like_sf"/>
</dbReference>
<comment type="caution">
    <text evidence="2">The sequence shown here is derived from an EMBL/GenBank/DDBJ whole genome shotgun (WGS) entry which is preliminary data.</text>
</comment>
<evidence type="ECO:0000256" key="1">
    <source>
        <dbReference type="SAM" id="SignalP"/>
    </source>
</evidence>
<dbReference type="SUPFAM" id="SSF52833">
    <property type="entry name" value="Thioredoxin-like"/>
    <property type="match status" value="1"/>
</dbReference>
<feature type="signal peptide" evidence="1">
    <location>
        <begin position="1"/>
        <end position="23"/>
    </location>
</feature>
<gene>
    <name evidence="2" type="ORF">ENS41_01300</name>
</gene>
<organism evidence="2">
    <name type="scientific">candidate division WOR-3 bacterium</name>
    <dbReference type="NCBI Taxonomy" id="2052148"/>
    <lineage>
        <taxon>Bacteria</taxon>
        <taxon>Bacteria division WOR-3</taxon>
    </lineage>
</organism>
<evidence type="ECO:0000313" key="2">
    <source>
        <dbReference type="EMBL" id="HGK27579.1"/>
    </source>
</evidence>
<dbReference type="Gene3D" id="3.40.30.10">
    <property type="entry name" value="Glutaredoxin"/>
    <property type="match status" value="1"/>
</dbReference>
<accession>A0A7C4GHT2</accession>
<protein>
    <submittedName>
        <fullName evidence="2">Redoxin domain-containing protein</fullName>
    </submittedName>
</protein>
<proteinExistence type="predicted"/>
<keyword evidence="1" id="KW-0732">Signal</keyword>
<name>A0A7C4GHT2_UNCW3</name>
<sequence length="62" mass="6766">MKRRLCFGLLVGLTALLPATALATLRVGDPAPDFSIPDSTGAMRSLSEFRGRVVQILFWANF</sequence>
<reference evidence="2" key="1">
    <citation type="journal article" date="2020" name="mSystems">
        <title>Genome- and Community-Level Interaction Insights into Carbon Utilization and Element Cycling Functions of Hydrothermarchaeota in Hydrothermal Sediment.</title>
        <authorList>
            <person name="Zhou Z."/>
            <person name="Liu Y."/>
            <person name="Xu W."/>
            <person name="Pan J."/>
            <person name="Luo Z.H."/>
            <person name="Li M."/>
        </authorList>
    </citation>
    <scope>NUCLEOTIDE SEQUENCE [LARGE SCALE GENOMIC DNA]</scope>
    <source>
        <strain evidence="2">SpSt-488</strain>
    </source>
</reference>
<dbReference type="EMBL" id="DSUT01000023">
    <property type="protein sequence ID" value="HGK27579.1"/>
    <property type="molecule type" value="Genomic_DNA"/>
</dbReference>